<evidence type="ECO:0000256" key="1">
    <source>
        <dbReference type="SAM" id="SignalP"/>
    </source>
</evidence>
<name>A0A921AVT5_9BACT</name>
<proteinExistence type="predicted"/>
<reference evidence="2" key="2">
    <citation type="submission" date="2021-09" db="EMBL/GenBank/DDBJ databases">
        <authorList>
            <person name="Gilroy R."/>
        </authorList>
    </citation>
    <scope>NUCLEOTIDE SEQUENCE</scope>
    <source>
        <strain evidence="2">ChiGjej2B2-19336</strain>
    </source>
</reference>
<organism evidence="2 3">
    <name type="scientific">Mailhella massiliensis</name>
    <dbReference type="NCBI Taxonomy" id="1903261"/>
    <lineage>
        <taxon>Bacteria</taxon>
        <taxon>Pseudomonadati</taxon>
        <taxon>Thermodesulfobacteriota</taxon>
        <taxon>Desulfovibrionia</taxon>
        <taxon>Desulfovibrionales</taxon>
        <taxon>Desulfovibrionaceae</taxon>
        <taxon>Mailhella</taxon>
    </lineage>
</organism>
<sequence>MSLKIRFAKAAVALACALAVCGTAVAAESAAMKSPAADGAYVLKMLGFTNNVKIKLLDGKRKTIDDGVVIRQSYVKDGKVVIPAAGLFTTSRCSNWWSFNDHTFTIAGKMYHFITDEYQQDVVKNVTMKPGDIIFGNEEKTRGWELKAIDPDPFGIEGGHIAYFWLIKTTGNYYGNPFIVVGGERVKPSASDGSLLKTGSGLKEGTTSCMEQADILPYLVGNGISTNARSVIYVDSIGPNEAKIKEFVTVSTAKALISPNAPVMGLYGKGDTFKVGKATVEVTDLTADTATVKITDEQGTVTKTLKADKESLKLFPASRVVCKALYAQSKSGKELVNINPRNEGGAFVNGKVALMAHSDVITVLNGGEWEADKRFVTRPEICAECSFIHEIVLENKEPIVLDAKNNTFKGPEGYFTIVIDKMNGDTVEAWHVENAKAKTENLAGRAKGKHIDLVIGAACRSTGHFFSRVYGQLYKEAMGVK</sequence>
<dbReference type="RefSeq" id="WP_304122242.1">
    <property type="nucleotide sequence ID" value="NZ_DYZA01000126.1"/>
</dbReference>
<gene>
    <name evidence="2" type="ORF">K8W16_06470</name>
</gene>
<protein>
    <submittedName>
        <fullName evidence="2">Uncharacterized protein</fullName>
    </submittedName>
</protein>
<dbReference type="EMBL" id="DYZA01000126">
    <property type="protein sequence ID" value="HJD97272.1"/>
    <property type="molecule type" value="Genomic_DNA"/>
</dbReference>
<feature type="signal peptide" evidence="1">
    <location>
        <begin position="1"/>
        <end position="26"/>
    </location>
</feature>
<feature type="chain" id="PRO_5037157708" evidence="1">
    <location>
        <begin position="27"/>
        <end position="481"/>
    </location>
</feature>
<accession>A0A921AVT5</accession>
<evidence type="ECO:0000313" key="3">
    <source>
        <dbReference type="Proteomes" id="UP000698963"/>
    </source>
</evidence>
<evidence type="ECO:0000313" key="2">
    <source>
        <dbReference type="EMBL" id="HJD97272.1"/>
    </source>
</evidence>
<comment type="caution">
    <text evidence="2">The sequence shown here is derived from an EMBL/GenBank/DDBJ whole genome shotgun (WGS) entry which is preliminary data.</text>
</comment>
<reference evidence="2" key="1">
    <citation type="journal article" date="2021" name="PeerJ">
        <title>Extensive microbial diversity within the chicken gut microbiome revealed by metagenomics and culture.</title>
        <authorList>
            <person name="Gilroy R."/>
            <person name="Ravi A."/>
            <person name="Getino M."/>
            <person name="Pursley I."/>
            <person name="Horton D.L."/>
            <person name="Alikhan N.F."/>
            <person name="Baker D."/>
            <person name="Gharbi K."/>
            <person name="Hall N."/>
            <person name="Watson M."/>
            <person name="Adriaenssens E.M."/>
            <person name="Foster-Nyarko E."/>
            <person name="Jarju S."/>
            <person name="Secka A."/>
            <person name="Antonio M."/>
            <person name="Oren A."/>
            <person name="Chaudhuri R.R."/>
            <person name="La Ragione R."/>
            <person name="Hildebrand F."/>
            <person name="Pallen M.J."/>
        </authorList>
    </citation>
    <scope>NUCLEOTIDE SEQUENCE</scope>
    <source>
        <strain evidence="2">ChiGjej2B2-19336</strain>
    </source>
</reference>
<keyword evidence="1" id="KW-0732">Signal</keyword>
<dbReference type="AlphaFoldDB" id="A0A921AVT5"/>
<dbReference type="Proteomes" id="UP000698963">
    <property type="component" value="Unassembled WGS sequence"/>
</dbReference>